<dbReference type="Proteomes" id="UP000186804">
    <property type="component" value="Unassembled WGS sequence"/>
</dbReference>
<sequence>MLQTNKKSSSKGELIKILSRSTSSTRERNQAIKQLKKFTAQPKRDLDNNLNKLSFNMKHGRLFHFMCYRCDKPKQSNVQIICTFNDLKLTICQSCHMSLERDIKLRQIISSG</sequence>
<dbReference type="EMBL" id="LRBS01000038">
    <property type="protein sequence ID" value="OII77367.1"/>
    <property type="molecule type" value="Genomic_DNA"/>
</dbReference>
<dbReference type="OrthoDB" id="418622at2759"/>
<evidence type="ECO:0000256" key="1">
    <source>
        <dbReference type="SAM" id="MobiDB-lite"/>
    </source>
</evidence>
<dbReference type="RefSeq" id="XP_067069213.1">
    <property type="nucleotide sequence ID" value="XM_067211192.1"/>
</dbReference>
<reference evidence="2 3" key="1">
    <citation type="submission" date="2016-10" db="EMBL/GenBank/DDBJ databases">
        <title>Reductive evolution of mitochondrial metabolism and differential evolution of invasion-related proteins in Cryptosporidium.</title>
        <authorList>
            <person name="Liu S."/>
            <person name="Roellig D.M."/>
            <person name="Guo Y."/>
            <person name="Li N."/>
            <person name="Frace M.A."/>
            <person name="Tang K."/>
            <person name="Zhang L."/>
            <person name="Feng Y."/>
            <person name="Xiao L."/>
        </authorList>
    </citation>
    <scope>NUCLEOTIDE SEQUENCE [LARGE SCALE GENOMIC DNA]</scope>
    <source>
        <strain evidence="2">30847</strain>
    </source>
</reference>
<accession>A0A1J4MTH2</accession>
<name>A0A1J4MTH2_9CRYT</name>
<feature type="region of interest" description="Disordered" evidence="1">
    <location>
        <begin position="1"/>
        <end position="27"/>
    </location>
</feature>
<evidence type="ECO:0000313" key="2">
    <source>
        <dbReference type="EMBL" id="OII77367.1"/>
    </source>
</evidence>
<dbReference type="AlphaFoldDB" id="A0A1J4MTH2"/>
<protein>
    <submittedName>
        <fullName evidence="2">Uncharacterized protein</fullName>
    </submittedName>
</protein>
<evidence type="ECO:0000313" key="3">
    <source>
        <dbReference type="Proteomes" id="UP000186804"/>
    </source>
</evidence>
<dbReference type="VEuPathDB" id="CryptoDB:cand_009520"/>
<keyword evidence="3" id="KW-1185">Reference proteome</keyword>
<proteinExistence type="predicted"/>
<comment type="caution">
    <text evidence="2">The sequence shown here is derived from an EMBL/GenBank/DDBJ whole genome shotgun (WGS) entry which is preliminary data.</text>
</comment>
<gene>
    <name evidence="2" type="ORF">cand_009520</name>
</gene>
<dbReference type="GeneID" id="92365137"/>
<organism evidence="2 3">
    <name type="scientific">Cryptosporidium andersoni</name>
    <dbReference type="NCBI Taxonomy" id="117008"/>
    <lineage>
        <taxon>Eukaryota</taxon>
        <taxon>Sar</taxon>
        <taxon>Alveolata</taxon>
        <taxon>Apicomplexa</taxon>
        <taxon>Conoidasida</taxon>
        <taxon>Coccidia</taxon>
        <taxon>Eucoccidiorida</taxon>
        <taxon>Eimeriorina</taxon>
        <taxon>Cryptosporidiidae</taxon>
        <taxon>Cryptosporidium</taxon>
    </lineage>
</organism>